<accession>A0AC61R9A1</accession>
<protein>
    <submittedName>
        <fullName evidence="1">Metal-sensing transcriptional repressor</fullName>
    </submittedName>
</protein>
<evidence type="ECO:0000313" key="1">
    <source>
        <dbReference type="EMBL" id="TGY66513.1"/>
    </source>
</evidence>
<sequence>MKEDTKRYRQTPRDEQETRLLKNRLHRMIGQLNGIEKMIDEGRYCGDILIQVGALESALQSFGYILLKDHLHSCVTNDVLEGRTETMDEVMELIRKLK</sequence>
<reference evidence="1" key="1">
    <citation type="submission" date="2019-04" db="EMBL/GenBank/DDBJ databases">
        <title>Microbes associate with the intestines of laboratory mice.</title>
        <authorList>
            <person name="Navarre W."/>
            <person name="Wong E."/>
            <person name="Huang K."/>
            <person name="Tropini C."/>
            <person name="Ng K."/>
            <person name="Yu B."/>
        </authorList>
    </citation>
    <scope>NUCLEOTIDE SEQUENCE</scope>
    <source>
        <strain evidence="1">NM09_H32</strain>
    </source>
</reference>
<comment type="caution">
    <text evidence="1">The sequence shown here is derived from an EMBL/GenBank/DDBJ whole genome shotgun (WGS) entry which is preliminary data.</text>
</comment>
<proteinExistence type="predicted"/>
<organism evidence="1 2">
    <name type="scientific">Dubosiella muris</name>
    <dbReference type="NCBI Taxonomy" id="3038133"/>
    <lineage>
        <taxon>Bacteria</taxon>
        <taxon>Bacillati</taxon>
        <taxon>Bacillota</taxon>
        <taxon>Erysipelotrichia</taxon>
        <taxon>Erysipelotrichales</taxon>
        <taxon>Erysipelotrichaceae</taxon>
        <taxon>Dubosiella</taxon>
    </lineage>
</organism>
<dbReference type="Proteomes" id="UP000308836">
    <property type="component" value="Unassembled WGS sequence"/>
</dbReference>
<dbReference type="EMBL" id="SRYG01000006">
    <property type="protein sequence ID" value="TGY66513.1"/>
    <property type="molecule type" value="Genomic_DNA"/>
</dbReference>
<name>A0AC61R9A1_9FIRM</name>
<keyword evidence="2" id="KW-1185">Reference proteome</keyword>
<gene>
    <name evidence="1" type="ORF">E5336_04250</name>
</gene>
<evidence type="ECO:0000313" key="2">
    <source>
        <dbReference type="Proteomes" id="UP000308836"/>
    </source>
</evidence>